<dbReference type="SUPFAM" id="SSF47384">
    <property type="entry name" value="Homodimeric domain of signal transducing histidine kinase"/>
    <property type="match status" value="1"/>
</dbReference>
<dbReference type="NCBIfam" id="NF033092">
    <property type="entry name" value="HK_WalK"/>
    <property type="match status" value="1"/>
</dbReference>
<evidence type="ECO:0000256" key="14">
    <source>
        <dbReference type="SAM" id="Phobius"/>
    </source>
</evidence>
<dbReference type="GO" id="GO:0000155">
    <property type="term" value="F:phosphorelay sensor kinase activity"/>
    <property type="evidence" value="ECO:0007669"/>
    <property type="project" value="InterPro"/>
</dbReference>
<evidence type="ECO:0000256" key="1">
    <source>
        <dbReference type="ARBA" id="ARBA00000085"/>
    </source>
</evidence>
<dbReference type="SMART" id="SM00387">
    <property type="entry name" value="HATPase_c"/>
    <property type="match status" value="1"/>
</dbReference>
<dbReference type="FunFam" id="1.10.287.130:FF:000001">
    <property type="entry name" value="Two-component sensor histidine kinase"/>
    <property type="match status" value="1"/>
</dbReference>
<dbReference type="RefSeq" id="WP_022629599.1">
    <property type="nucleotide sequence ID" value="NZ_ATAE01000050.1"/>
</dbReference>
<dbReference type="Pfam" id="PF00989">
    <property type="entry name" value="PAS"/>
    <property type="match status" value="1"/>
</dbReference>
<name>U6SIT5_9BACI</name>
<gene>
    <name evidence="19" type="ORF">A33I_20130</name>
</gene>
<dbReference type="PROSITE" id="PS50112">
    <property type="entry name" value="PAS"/>
    <property type="match status" value="1"/>
</dbReference>
<evidence type="ECO:0000256" key="11">
    <source>
        <dbReference type="ARBA" id="ARBA00022989"/>
    </source>
</evidence>
<feature type="transmembrane region" description="Helical" evidence="14">
    <location>
        <begin position="183"/>
        <end position="206"/>
    </location>
</feature>
<feature type="domain" description="HAMP" evidence="18">
    <location>
        <begin position="204"/>
        <end position="256"/>
    </location>
</feature>
<dbReference type="SUPFAM" id="SSF55874">
    <property type="entry name" value="ATPase domain of HSP90 chaperone/DNA topoisomerase II/histidine kinase"/>
    <property type="match status" value="1"/>
</dbReference>
<comment type="catalytic activity">
    <reaction evidence="1">
        <text>ATP + protein L-histidine = ADP + protein N-phospho-L-histidine.</text>
        <dbReference type="EC" id="2.7.13.3"/>
    </reaction>
</comment>
<evidence type="ECO:0000259" key="16">
    <source>
        <dbReference type="PROSITE" id="PS50112"/>
    </source>
</evidence>
<dbReference type="GO" id="GO:0005886">
    <property type="term" value="C:plasma membrane"/>
    <property type="evidence" value="ECO:0007669"/>
    <property type="project" value="UniProtKB-SubCell"/>
</dbReference>
<dbReference type="Gene3D" id="1.10.8.500">
    <property type="entry name" value="HAMP domain in histidine kinase"/>
    <property type="match status" value="1"/>
</dbReference>
<dbReference type="GO" id="GO:0005524">
    <property type="term" value="F:ATP binding"/>
    <property type="evidence" value="ECO:0007669"/>
    <property type="project" value="UniProtKB-KW"/>
</dbReference>
<evidence type="ECO:0000256" key="7">
    <source>
        <dbReference type="ARBA" id="ARBA00022692"/>
    </source>
</evidence>
<dbReference type="SMART" id="SM00388">
    <property type="entry name" value="HisKA"/>
    <property type="match status" value="1"/>
</dbReference>
<dbReference type="CDD" id="cd00130">
    <property type="entry name" value="PAS"/>
    <property type="match status" value="1"/>
</dbReference>
<keyword evidence="10" id="KW-0067">ATP-binding</keyword>
<keyword evidence="11 14" id="KW-1133">Transmembrane helix</keyword>
<dbReference type="Pfam" id="PF00512">
    <property type="entry name" value="HisKA"/>
    <property type="match status" value="1"/>
</dbReference>
<dbReference type="InterPro" id="IPR057640">
    <property type="entry name" value="Cache_WalK"/>
</dbReference>
<sequence>MDRKVGFFRSIQFKLIIIYVLLIFMAMQIIGVYFTGKLEEQLVYNHDQMLNERANLLGYNVAQEMMEPREDRSELYNDINLLLRETFNIENAEVQVVDANSEILGTSNFSNRHIVGQQTTKYRVKRALLGARDAAIERDPQTGDRVQVLAVPIKDQDNNTLGAIYIESSMEDIYDQMQQINSILLSGTVIALLITAVLVILLARTITAPIMDMRKQALRMGQGDFSRQVTVYSTDEIGQLAYSFNDLTHKLQDATATRAREQKKLSSVLAHMTDGVLATDQDGHIILMNKRAEELLGVQSYEVIKSLLPEVLRLPETYELEDLFEQTDSILLDFSDDEQEFLIEANFSVIQEEDGPINGLITVLHDVTEQEKIEQDRREFVANVSHELRTPLTTMKSYLEALEDGALEEPELARRFVGVTQNETERMIRLVNDLLQLSKIDSHDYRLQLTWVDFGQFLHEVIDRFEMVAQGRDIHFTRHISGHPTYVEVDKDKLTQVIDNIISNAMKYSPEGGNITTTLMHQGHNVRVSISDEGMGIPRENQSKIFDRFYRVDKARARSIGGTGLGLAIAKELVHAHGGEIWVSSEYGSGTTIYFTLPYSTFKGGEA</sequence>
<dbReference type="InterPro" id="IPR005467">
    <property type="entry name" value="His_kinase_dom"/>
</dbReference>
<dbReference type="NCBIfam" id="TIGR00229">
    <property type="entry name" value="sensory_box"/>
    <property type="match status" value="1"/>
</dbReference>
<proteinExistence type="predicted"/>
<dbReference type="Proteomes" id="UP000017170">
    <property type="component" value="Unassembled WGS sequence"/>
</dbReference>
<dbReference type="Gene3D" id="3.30.450.20">
    <property type="entry name" value="PAS domain"/>
    <property type="match status" value="2"/>
</dbReference>
<dbReference type="SUPFAM" id="SSF158472">
    <property type="entry name" value="HAMP domain-like"/>
    <property type="match status" value="1"/>
</dbReference>
<evidence type="ECO:0000313" key="19">
    <source>
        <dbReference type="EMBL" id="ERN51644.1"/>
    </source>
</evidence>
<dbReference type="InterPro" id="IPR004358">
    <property type="entry name" value="Sig_transdc_His_kin-like_C"/>
</dbReference>
<evidence type="ECO:0000256" key="8">
    <source>
        <dbReference type="ARBA" id="ARBA00022741"/>
    </source>
</evidence>
<dbReference type="CDD" id="cd00082">
    <property type="entry name" value="HisKA"/>
    <property type="match status" value="1"/>
</dbReference>
<evidence type="ECO:0000256" key="10">
    <source>
        <dbReference type="ARBA" id="ARBA00022840"/>
    </source>
</evidence>
<keyword evidence="20" id="KW-1185">Reference proteome</keyword>
<dbReference type="PROSITE" id="PS50885">
    <property type="entry name" value="HAMP"/>
    <property type="match status" value="1"/>
</dbReference>
<dbReference type="Pfam" id="PF23846">
    <property type="entry name" value="Cache_WalK"/>
    <property type="match status" value="1"/>
</dbReference>
<evidence type="ECO:0000256" key="3">
    <source>
        <dbReference type="ARBA" id="ARBA00012438"/>
    </source>
</evidence>
<dbReference type="InterPro" id="IPR003660">
    <property type="entry name" value="HAMP_dom"/>
</dbReference>
<dbReference type="InterPro" id="IPR013767">
    <property type="entry name" value="PAS_fold"/>
</dbReference>
<feature type="domain" description="PAS" evidence="16">
    <location>
        <begin position="261"/>
        <end position="304"/>
    </location>
</feature>
<dbReference type="PROSITE" id="PS50109">
    <property type="entry name" value="HIS_KIN"/>
    <property type="match status" value="1"/>
</dbReference>
<dbReference type="CDD" id="cd00075">
    <property type="entry name" value="HATPase"/>
    <property type="match status" value="1"/>
</dbReference>
<dbReference type="EMBL" id="ATAE01000050">
    <property type="protein sequence ID" value="ERN51644.1"/>
    <property type="molecule type" value="Genomic_DNA"/>
</dbReference>
<keyword evidence="7 14" id="KW-0812">Transmembrane</keyword>
<dbReference type="InterPro" id="IPR036097">
    <property type="entry name" value="HisK_dim/P_sf"/>
</dbReference>
<dbReference type="CDD" id="cd06225">
    <property type="entry name" value="HAMP"/>
    <property type="match status" value="1"/>
</dbReference>
<dbReference type="SMART" id="SM00304">
    <property type="entry name" value="HAMP"/>
    <property type="match status" value="1"/>
</dbReference>
<dbReference type="Pfam" id="PF00672">
    <property type="entry name" value="HAMP"/>
    <property type="match status" value="1"/>
</dbReference>
<feature type="transmembrane region" description="Helical" evidence="14">
    <location>
        <begin position="12"/>
        <end position="34"/>
    </location>
</feature>
<dbReference type="Gene3D" id="1.10.287.130">
    <property type="match status" value="1"/>
</dbReference>
<comment type="caution">
    <text evidence="19">The sequence shown here is derived from an EMBL/GenBank/DDBJ whole genome shotgun (WGS) entry which is preliminary data.</text>
</comment>
<accession>U6SIT5</accession>
<dbReference type="InterPro" id="IPR003661">
    <property type="entry name" value="HisK_dim/P_dom"/>
</dbReference>
<keyword evidence="4" id="KW-1003">Cell membrane</keyword>
<dbReference type="Gene3D" id="3.30.565.10">
    <property type="entry name" value="Histidine kinase-like ATPase, C-terminal domain"/>
    <property type="match status" value="1"/>
</dbReference>
<feature type="domain" description="PAC" evidence="17">
    <location>
        <begin position="325"/>
        <end position="379"/>
    </location>
</feature>
<dbReference type="PANTHER" id="PTHR45453">
    <property type="entry name" value="PHOSPHATE REGULON SENSOR PROTEIN PHOR"/>
    <property type="match status" value="1"/>
</dbReference>
<dbReference type="SUPFAM" id="SSF55785">
    <property type="entry name" value="PYP-like sensor domain (PAS domain)"/>
    <property type="match status" value="1"/>
</dbReference>
<evidence type="ECO:0000259" key="15">
    <source>
        <dbReference type="PROSITE" id="PS50109"/>
    </source>
</evidence>
<dbReference type="Pfam" id="PF02518">
    <property type="entry name" value="HATPase_c"/>
    <property type="match status" value="1"/>
</dbReference>
<dbReference type="GO" id="GO:0004721">
    <property type="term" value="F:phosphoprotein phosphatase activity"/>
    <property type="evidence" value="ECO:0007669"/>
    <property type="project" value="TreeGrafter"/>
</dbReference>
<dbReference type="PROSITE" id="PS50113">
    <property type="entry name" value="PAC"/>
    <property type="match status" value="1"/>
</dbReference>
<protein>
    <recommendedName>
        <fullName evidence="3">histidine kinase</fullName>
        <ecNumber evidence="3">2.7.13.3</ecNumber>
    </recommendedName>
</protein>
<dbReference type="SUPFAM" id="SSF103190">
    <property type="entry name" value="Sensory domain-like"/>
    <property type="match status" value="1"/>
</dbReference>
<dbReference type="SMART" id="SM00091">
    <property type="entry name" value="PAS"/>
    <property type="match status" value="1"/>
</dbReference>
<dbReference type="InterPro" id="IPR036890">
    <property type="entry name" value="HATPase_C_sf"/>
</dbReference>
<keyword evidence="12" id="KW-0902">Two-component regulatory system</keyword>
<organism evidence="19 20">
    <name type="scientific">Alkalihalophilus marmarensis DSM 21297</name>
    <dbReference type="NCBI Taxonomy" id="1188261"/>
    <lineage>
        <taxon>Bacteria</taxon>
        <taxon>Bacillati</taxon>
        <taxon>Bacillota</taxon>
        <taxon>Bacilli</taxon>
        <taxon>Bacillales</taxon>
        <taxon>Bacillaceae</taxon>
        <taxon>Alkalihalophilus</taxon>
    </lineage>
</organism>
<evidence type="ECO:0000313" key="20">
    <source>
        <dbReference type="Proteomes" id="UP000017170"/>
    </source>
</evidence>
<keyword evidence="13 14" id="KW-0472">Membrane</keyword>
<feature type="domain" description="Histidine kinase" evidence="15">
    <location>
        <begin position="383"/>
        <end position="601"/>
    </location>
</feature>
<dbReference type="GO" id="GO:0006355">
    <property type="term" value="P:regulation of DNA-templated transcription"/>
    <property type="evidence" value="ECO:0007669"/>
    <property type="project" value="InterPro"/>
</dbReference>
<evidence type="ECO:0000256" key="2">
    <source>
        <dbReference type="ARBA" id="ARBA00004651"/>
    </source>
</evidence>
<dbReference type="AlphaFoldDB" id="U6SIT5"/>
<dbReference type="InterPro" id="IPR049814">
    <property type="entry name" value="Resp_reg_WalK"/>
</dbReference>
<evidence type="ECO:0000259" key="17">
    <source>
        <dbReference type="PROSITE" id="PS50113"/>
    </source>
</evidence>
<reference evidence="19 20" key="1">
    <citation type="journal article" date="2013" name="Genome Announc.">
        <title>Genome Sequence of the Extreme Obligate Alkaliphile Bacillus marmarensis Strain DSM 21297.</title>
        <authorList>
            <person name="Wernick D.G."/>
            <person name="Choi K.Y."/>
            <person name="Tat C.A."/>
            <person name="Lafontaine Rivera J.G."/>
            <person name="Liao J.C."/>
        </authorList>
    </citation>
    <scope>NUCLEOTIDE SEQUENCE [LARGE SCALE GENOMIC DNA]</scope>
    <source>
        <strain evidence="19 20">DSM 21297</strain>
    </source>
</reference>
<dbReference type="FunFam" id="3.30.565.10:FF:000006">
    <property type="entry name" value="Sensor histidine kinase WalK"/>
    <property type="match status" value="1"/>
</dbReference>
<evidence type="ECO:0000256" key="13">
    <source>
        <dbReference type="ARBA" id="ARBA00023136"/>
    </source>
</evidence>
<comment type="subcellular location">
    <subcellularLocation>
        <location evidence="2">Cell membrane</location>
        <topology evidence="2">Multi-pass membrane protein</topology>
    </subcellularLocation>
</comment>
<dbReference type="EC" id="2.7.13.3" evidence="3"/>
<dbReference type="InterPro" id="IPR050351">
    <property type="entry name" value="BphY/WalK/GraS-like"/>
</dbReference>
<dbReference type="InterPro" id="IPR029151">
    <property type="entry name" value="Sensor-like_sf"/>
</dbReference>
<evidence type="ECO:0000256" key="5">
    <source>
        <dbReference type="ARBA" id="ARBA00022553"/>
    </source>
</evidence>
<dbReference type="InterPro" id="IPR000700">
    <property type="entry name" value="PAS-assoc_C"/>
</dbReference>
<evidence type="ECO:0000259" key="18">
    <source>
        <dbReference type="PROSITE" id="PS50885"/>
    </source>
</evidence>
<keyword evidence="9 19" id="KW-0418">Kinase</keyword>
<dbReference type="InterPro" id="IPR035965">
    <property type="entry name" value="PAS-like_dom_sf"/>
</dbReference>
<evidence type="ECO:0000256" key="4">
    <source>
        <dbReference type="ARBA" id="ARBA00022475"/>
    </source>
</evidence>
<keyword evidence="5" id="KW-0597">Phosphoprotein</keyword>
<dbReference type="PANTHER" id="PTHR45453:SF1">
    <property type="entry name" value="PHOSPHATE REGULON SENSOR PROTEIN PHOR"/>
    <property type="match status" value="1"/>
</dbReference>
<dbReference type="InterPro" id="IPR003594">
    <property type="entry name" value="HATPase_dom"/>
</dbReference>
<evidence type="ECO:0000256" key="12">
    <source>
        <dbReference type="ARBA" id="ARBA00023012"/>
    </source>
</evidence>
<keyword evidence="6" id="KW-0808">Transferase</keyword>
<evidence type="ECO:0000256" key="6">
    <source>
        <dbReference type="ARBA" id="ARBA00022679"/>
    </source>
</evidence>
<dbReference type="GO" id="GO:0016036">
    <property type="term" value="P:cellular response to phosphate starvation"/>
    <property type="evidence" value="ECO:0007669"/>
    <property type="project" value="TreeGrafter"/>
</dbReference>
<dbReference type="InterPro" id="IPR000014">
    <property type="entry name" value="PAS"/>
</dbReference>
<dbReference type="PATRIC" id="fig|1188261.3.peg.3578"/>
<keyword evidence="8" id="KW-0547">Nucleotide-binding</keyword>
<dbReference type="PRINTS" id="PR00344">
    <property type="entry name" value="BCTRLSENSOR"/>
</dbReference>
<evidence type="ECO:0000256" key="9">
    <source>
        <dbReference type="ARBA" id="ARBA00022777"/>
    </source>
</evidence>